<dbReference type="InterPro" id="IPR002401">
    <property type="entry name" value="Cyt_P450_E_grp-I"/>
</dbReference>
<dbReference type="AlphaFoldDB" id="A0A3D8SB48"/>
<keyword evidence="4 5" id="KW-0408">Iron</keyword>
<gene>
    <name evidence="7" type="ORF">BP5796_04994</name>
</gene>
<organism evidence="7 8">
    <name type="scientific">Coleophoma crateriformis</name>
    <dbReference type="NCBI Taxonomy" id="565419"/>
    <lineage>
        <taxon>Eukaryota</taxon>
        <taxon>Fungi</taxon>
        <taxon>Dikarya</taxon>
        <taxon>Ascomycota</taxon>
        <taxon>Pezizomycotina</taxon>
        <taxon>Leotiomycetes</taxon>
        <taxon>Helotiales</taxon>
        <taxon>Dermateaceae</taxon>
        <taxon>Coleophoma</taxon>
    </lineage>
</organism>
<evidence type="ECO:0000313" key="7">
    <source>
        <dbReference type="EMBL" id="RDW83503.1"/>
    </source>
</evidence>
<dbReference type="Pfam" id="PF00067">
    <property type="entry name" value="p450"/>
    <property type="match status" value="1"/>
</dbReference>
<dbReference type="SUPFAM" id="SSF48264">
    <property type="entry name" value="Cytochrome P450"/>
    <property type="match status" value="1"/>
</dbReference>
<name>A0A3D8SB48_9HELO</name>
<dbReference type="InterPro" id="IPR001128">
    <property type="entry name" value="Cyt_P450"/>
</dbReference>
<protein>
    <recommendedName>
        <fullName evidence="9">Cytochrome P450</fullName>
    </recommendedName>
</protein>
<sequence length="430" mass="48686">MGNSMNVAPKLFQKYGDTVRVGPRDIIFNGKSAIQKIIVEDDLLKTPDMELVRDDINVSSLISERDRTAYKQLRRLMSPGFSISYLKGLEPLMRDCVKEFEEVLDLKCSDSNGSVTIDICGMLSFLTSDVMSATSFGGSFGLVRSNDSHLKDLFINRMQKTAIFGQLPFLQYIPFFPGFDPALDILVNDIIAKRRAENGSKKRDLLQIFLDANQENPLSFTEAHIVEEMRLFMIAGSDTTSMQATFAIVLLLNNEAKLKLLVEELYKAFPSRKDAITFANTQELEYLNAVINEAMRVMPIVTSGLPRVTSDAVVLNDYEIPPGTIVGAWISQLHKDPRIWPDAESFIPERWLHAYKGVEVDRKAFIPFSGGSRNCIGQQFALKELRLIMATLIRRYELEEIPGQSHELRVWVVPAFKDGKYMVRIKPRED</sequence>
<dbReference type="EMBL" id="PDLN01000006">
    <property type="protein sequence ID" value="RDW83503.1"/>
    <property type="molecule type" value="Genomic_DNA"/>
</dbReference>
<evidence type="ECO:0000256" key="1">
    <source>
        <dbReference type="ARBA" id="ARBA00001971"/>
    </source>
</evidence>
<reference evidence="7 8" key="1">
    <citation type="journal article" date="2018" name="IMA Fungus">
        <title>IMA Genome-F 9: Draft genome sequence of Annulohypoxylon stygium, Aspergillus mulundensis, Berkeleyomyces basicola (syn. Thielaviopsis basicola), Ceratocystis smalleyi, two Cercospora beticola strains, Coleophoma cylindrospora, Fusarium fracticaudum, Phialophora cf. hyalina, and Morchella septimelata.</title>
        <authorList>
            <person name="Wingfield B.D."/>
            <person name="Bills G.F."/>
            <person name="Dong Y."/>
            <person name="Huang W."/>
            <person name="Nel W.J."/>
            <person name="Swalarsk-Parry B.S."/>
            <person name="Vaghefi N."/>
            <person name="Wilken P.M."/>
            <person name="An Z."/>
            <person name="de Beer Z.W."/>
            <person name="De Vos L."/>
            <person name="Chen L."/>
            <person name="Duong T.A."/>
            <person name="Gao Y."/>
            <person name="Hammerbacher A."/>
            <person name="Kikkert J.R."/>
            <person name="Li Y."/>
            <person name="Li H."/>
            <person name="Li K."/>
            <person name="Li Q."/>
            <person name="Liu X."/>
            <person name="Ma X."/>
            <person name="Naidoo K."/>
            <person name="Pethybridge S.J."/>
            <person name="Sun J."/>
            <person name="Steenkamp E.T."/>
            <person name="van der Nest M.A."/>
            <person name="van Wyk S."/>
            <person name="Wingfield M.J."/>
            <person name="Xiong C."/>
            <person name="Yue Q."/>
            <person name="Zhang X."/>
        </authorList>
    </citation>
    <scope>NUCLEOTIDE SEQUENCE [LARGE SCALE GENOMIC DNA]</scope>
    <source>
        <strain evidence="7 8">BP5796</strain>
    </source>
</reference>
<dbReference type="PROSITE" id="PS00086">
    <property type="entry name" value="CYTOCHROME_P450"/>
    <property type="match status" value="1"/>
</dbReference>
<evidence type="ECO:0000256" key="3">
    <source>
        <dbReference type="ARBA" id="ARBA00022723"/>
    </source>
</evidence>
<evidence type="ECO:0000256" key="6">
    <source>
        <dbReference type="RuleBase" id="RU000461"/>
    </source>
</evidence>
<keyword evidence="6" id="KW-0503">Monooxygenase</keyword>
<evidence type="ECO:0008006" key="9">
    <source>
        <dbReference type="Google" id="ProtNLM"/>
    </source>
</evidence>
<keyword evidence="3 5" id="KW-0479">Metal-binding</keyword>
<feature type="binding site" description="axial binding residue" evidence="5">
    <location>
        <position position="375"/>
    </location>
    <ligand>
        <name>heme</name>
        <dbReference type="ChEBI" id="CHEBI:30413"/>
    </ligand>
    <ligandPart>
        <name>Fe</name>
        <dbReference type="ChEBI" id="CHEBI:18248"/>
    </ligandPart>
</feature>
<dbReference type="InterPro" id="IPR036396">
    <property type="entry name" value="Cyt_P450_sf"/>
</dbReference>
<dbReference type="PANTHER" id="PTHR24305">
    <property type="entry name" value="CYTOCHROME P450"/>
    <property type="match status" value="1"/>
</dbReference>
<evidence type="ECO:0000256" key="5">
    <source>
        <dbReference type="PIRSR" id="PIRSR602401-1"/>
    </source>
</evidence>
<dbReference type="PRINTS" id="PR00385">
    <property type="entry name" value="P450"/>
</dbReference>
<dbReference type="InterPro" id="IPR050121">
    <property type="entry name" value="Cytochrome_P450_monoxygenase"/>
</dbReference>
<dbReference type="GO" id="GO:0016705">
    <property type="term" value="F:oxidoreductase activity, acting on paired donors, with incorporation or reduction of molecular oxygen"/>
    <property type="evidence" value="ECO:0007669"/>
    <property type="project" value="InterPro"/>
</dbReference>
<dbReference type="GO" id="GO:0004497">
    <property type="term" value="F:monooxygenase activity"/>
    <property type="evidence" value="ECO:0007669"/>
    <property type="project" value="UniProtKB-KW"/>
</dbReference>
<proteinExistence type="inferred from homology"/>
<evidence type="ECO:0000256" key="4">
    <source>
        <dbReference type="ARBA" id="ARBA00023004"/>
    </source>
</evidence>
<keyword evidence="6" id="KW-0560">Oxidoreductase</keyword>
<dbReference type="GO" id="GO:0005506">
    <property type="term" value="F:iron ion binding"/>
    <property type="evidence" value="ECO:0007669"/>
    <property type="project" value="InterPro"/>
</dbReference>
<dbReference type="Proteomes" id="UP000256328">
    <property type="component" value="Unassembled WGS sequence"/>
</dbReference>
<dbReference type="InterPro" id="IPR017972">
    <property type="entry name" value="Cyt_P450_CS"/>
</dbReference>
<evidence type="ECO:0000256" key="2">
    <source>
        <dbReference type="ARBA" id="ARBA00010617"/>
    </source>
</evidence>
<dbReference type="Gene3D" id="1.10.630.10">
    <property type="entry name" value="Cytochrome P450"/>
    <property type="match status" value="1"/>
</dbReference>
<evidence type="ECO:0000313" key="8">
    <source>
        <dbReference type="Proteomes" id="UP000256328"/>
    </source>
</evidence>
<accession>A0A3D8SB48</accession>
<dbReference type="PANTHER" id="PTHR24305:SF166">
    <property type="entry name" value="CYTOCHROME P450 12A4, MITOCHONDRIAL-RELATED"/>
    <property type="match status" value="1"/>
</dbReference>
<keyword evidence="8" id="KW-1185">Reference proteome</keyword>
<comment type="cofactor">
    <cofactor evidence="1 5">
        <name>heme</name>
        <dbReference type="ChEBI" id="CHEBI:30413"/>
    </cofactor>
</comment>
<comment type="caution">
    <text evidence="7">The sequence shown here is derived from an EMBL/GenBank/DDBJ whole genome shotgun (WGS) entry which is preliminary data.</text>
</comment>
<dbReference type="GO" id="GO:0020037">
    <property type="term" value="F:heme binding"/>
    <property type="evidence" value="ECO:0007669"/>
    <property type="project" value="InterPro"/>
</dbReference>
<keyword evidence="5 6" id="KW-0349">Heme</keyword>
<dbReference type="OrthoDB" id="655030at2759"/>
<comment type="similarity">
    <text evidence="2 6">Belongs to the cytochrome P450 family.</text>
</comment>
<dbReference type="PRINTS" id="PR00463">
    <property type="entry name" value="EP450I"/>
</dbReference>